<keyword evidence="3" id="KW-1185">Reference proteome</keyword>
<sequence length="366" mass="39894">MIFSSLYSHYSSRKLIIDLQTPFTMSIKSDITLDISKFRPENVTESTKKAAALLENITTNGPRWWEVGIEKYREMRELGQTPLPKPVYLPEALDGSVPSRDAGREVPIRIYKPDNGRPSKGVLLHFHGGGFVLATHKHSDGSLREYANKCQLTAVSVGYRLAPEHPYPAAMHDAVDAAEYMVDHAMEVYGGPLRFLAGESAGACLAVLSALQLMRSRLSYKLSGLVLPYGLFDLALGLPTVAASTKPLMINLAILERYNSAYVPGMSTAERKHPFVSPLYEELQTLVAGSSTGSLPPALFLCGTEDPLLDDTILMSSKWSIAGGEAIVKFYPGATHGFTVFPGLPVAEEANAVTLEFMQTKLSDSP</sequence>
<dbReference type="Gene3D" id="3.40.50.1820">
    <property type="entry name" value="alpha/beta hydrolase"/>
    <property type="match status" value="1"/>
</dbReference>
<dbReference type="GO" id="GO:0005829">
    <property type="term" value="C:cytosol"/>
    <property type="evidence" value="ECO:0007669"/>
    <property type="project" value="TreeGrafter"/>
</dbReference>
<keyword evidence="2" id="KW-0378">Hydrolase</keyword>
<organism evidence="2 3">
    <name type="scientific">Penicillium atrosanguineum</name>
    <dbReference type="NCBI Taxonomy" id="1132637"/>
    <lineage>
        <taxon>Eukaryota</taxon>
        <taxon>Fungi</taxon>
        <taxon>Dikarya</taxon>
        <taxon>Ascomycota</taxon>
        <taxon>Pezizomycotina</taxon>
        <taxon>Eurotiomycetes</taxon>
        <taxon>Eurotiomycetidae</taxon>
        <taxon>Eurotiales</taxon>
        <taxon>Aspergillaceae</taxon>
        <taxon>Penicillium</taxon>
    </lineage>
</organism>
<evidence type="ECO:0000313" key="2">
    <source>
        <dbReference type="EMBL" id="KAJ5311784.1"/>
    </source>
</evidence>
<dbReference type="SUPFAM" id="SSF53474">
    <property type="entry name" value="alpha/beta-Hydrolases"/>
    <property type="match status" value="1"/>
</dbReference>
<accession>A0A9W9LAZ2</accession>
<name>A0A9W9LAZ2_9EURO</name>
<evidence type="ECO:0000313" key="3">
    <source>
        <dbReference type="Proteomes" id="UP001147746"/>
    </source>
</evidence>
<protein>
    <submittedName>
        <fullName evidence="2">Alpha/beta hydrolase fold-3</fullName>
    </submittedName>
</protein>
<feature type="domain" description="Alpha/beta hydrolase fold-3" evidence="1">
    <location>
        <begin position="123"/>
        <end position="339"/>
    </location>
</feature>
<dbReference type="InterPro" id="IPR029058">
    <property type="entry name" value="AB_hydrolase_fold"/>
</dbReference>
<dbReference type="AlphaFoldDB" id="A0A9W9LAZ2"/>
<dbReference type="Proteomes" id="UP001147746">
    <property type="component" value="Unassembled WGS sequence"/>
</dbReference>
<dbReference type="GO" id="GO:0019433">
    <property type="term" value="P:triglyceride catabolic process"/>
    <property type="evidence" value="ECO:0007669"/>
    <property type="project" value="TreeGrafter"/>
</dbReference>
<evidence type="ECO:0000259" key="1">
    <source>
        <dbReference type="Pfam" id="PF07859"/>
    </source>
</evidence>
<proteinExistence type="predicted"/>
<gene>
    <name evidence="2" type="ORF">N7476_007644</name>
</gene>
<dbReference type="GO" id="GO:0004771">
    <property type="term" value="F:sterol ester esterase activity"/>
    <property type="evidence" value="ECO:0007669"/>
    <property type="project" value="TreeGrafter"/>
</dbReference>
<dbReference type="PANTHER" id="PTHR23025">
    <property type="entry name" value="TRIACYLGLYCEROL LIPASE"/>
    <property type="match status" value="1"/>
</dbReference>
<dbReference type="InterPro" id="IPR013094">
    <property type="entry name" value="AB_hydrolase_3"/>
</dbReference>
<dbReference type="Pfam" id="PF07859">
    <property type="entry name" value="Abhydrolase_3"/>
    <property type="match status" value="1"/>
</dbReference>
<dbReference type="GO" id="GO:0004806">
    <property type="term" value="F:triacylglycerol lipase activity"/>
    <property type="evidence" value="ECO:0007669"/>
    <property type="project" value="TreeGrafter"/>
</dbReference>
<dbReference type="PANTHER" id="PTHR23025:SF3">
    <property type="entry name" value="HORMONE-SENSITIVE LIPASE"/>
    <property type="match status" value="1"/>
</dbReference>
<dbReference type="GO" id="GO:0017000">
    <property type="term" value="P:antibiotic biosynthetic process"/>
    <property type="evidence" value="ECO:0007669"/>
    <property type="project" value="UniProtKB-ARBA"/>
</dbReference>
<dbReference type="OrthoDB" id="408631at2759"/>
<reference evidence="2" key="2">
    <citation type="journal article" date="2023" name="IMA Fungus">
        <title>Comparative genomic study of the Penicillium genus elucidates a diverse pangenome and 15 lateral gene transfer events.</title>
        <authorList>
            <person name="Petersen C."/>
            <person name="Sorensen T."/>
            <person name="Nielsen M.R."/>
            <person name="Sondergaard T.E."/>
            <person name="Sorensen J.L."/>
            <person name="Fitzpatrick D.A."/>
            <person name="Frisvad J.C."/>
            <person name="Nielsen K.L."/>
        </authorList>
    </citation>
    <scope>NUCLEOTIDE SEQUENCE</scope>
    <source>
        <strain evidence="2">IBT 21472</strain>
    </source>
</reference>
<dbReference type="GO" id="GO:0072330">
    <property type="term" value="P:monocarboxylic acid biosynthetic process"/>
    <property type="evidence" value="ECO:0007669"/>
    <property type="project" value="UniProtKB-ARBA"/>
</dbReference>
<reference evidence="2" key="1">
    <citation type="submission" date="2022-12" db="EMBL/GenBank/DDBJ databases">
        <authorList>
            <person name="Petersen C."/>
        </authorList>
    </citation>
    <scope>NUCLEOTIDE SEQUENCE</scope>
    <source>
        <strain evidence="2">IBT 21472</strain>
    </source>
</reference>
<dbReference type="EMBL" id="JAPZBO010000007">
    <property type="protein sequence ID" value="KAJ5311784.1"/>
    <property type="molecule type" value="Genomic_DNA"/>
</dbReference>
<comment type="caution">
    <text evidence="2">The sequence shown here is derived from an EMBL/GenBank/DDBJ whole genome shotgun (WGS) entry which is preliminary data.</text>
</comment>